<organism evidence="2 3">
    <name type="scientific">Symbiodinium natans</name>
    <dbReference type="NCBI Taxonomy" id="878477"/>
    <lineage>
        <taxon>Eukaryota</taxon>
        <taxon>Sar</taxon>
        <taxon>Alveolata</taxon>
        <taxon>Dinophyceae</taxon>
        <taxon>Suessiales</taxon>
        <taxon>Symbiodiniaceae</taxon>
        <taxon>Symbiodinium</taxon>
    </lineage>
</organism>
<feature type="compositionally biased region" description="Pro residues" evidence="1">
    <location>
        <begin position="219"/>
        <end position="228"/>
    </location>
</feature>
<comment type="caution">
    <text evidence="2">The sequence shown here is derived from an EMBL/GenBank/DDBJ whole genome shotgun (WGS) entry which is preliminary data.</text>
</comment>
<dbReference type="OrthoDB" id="425147at2759"/>
<dbReference type="PANTHER" id="PTHR14919">
    <property type="entry name" value="KPL2-RELATED"/>
    <property type="match status" value="1"/>
</dbReference>
<dbReference type="Gene3D" id="3.40.50.300">
    <property type="entry name" value="P-loop containing nucleotide triphosphate hydrolases"/>
    <property type="match status" value="1"/>
</dbReference>
<dbReference type="InterPro" id="IPR027417">
    <property type="entry name" value="P-loop_NTPase"/>
</dbReference>
<sequence>MTKAPDSPLKAGALFAPFLRQAEIIAPRPPEEPEEAVRRPGGYDLHFRLDLSLNESVRRACGRRIDPTTSLEYHIEDHPPPNKKSVIYERLEPADCLEKSMGTLTQRIHLFDVSQEEVDGILGHFGPYPDVPRLVEIDASGSSDSTYEAVEEQVALLLERKKEVLAQQKAEAEEAEAAQKAAEEAKEAQEEAPGEPADGAEAAADPPAEPAPAEEPESTDPPPEPPFEPVQLRELPSFVEKIEDQVFNLLMQEWTELQDEFVASLHQLFNWHRCHLSDFRSGLYGMKQRFAEYLQRVDGKQSLVDDFVLSFNAFTEEYPDMRKQDATKAEFHLRADELHSRLKTEVEDQRTANLEQLEAPADAIGTSSNLGSCCSVLL</sequence>
<feature type="region of interest" description="Disordered" evidence="1">
    <location>
        <begin position="169"/>
        <end position="230"/>
    </location>
</feature>
<dbReference type="InterPro" id="IPR052634">
    <property type="entry name" value="Sperm_flagellar-bone_growth"/>
</dbReference>
<feature type="compositionally biased region" description="Low complexity" evidence="1">
    <location>
        <begin position="194"/>
        <end position="206"/>
    </location>
</feature>
<gene>
    <name evidence="2" type="primary">Spef2</name>
    <name evidence="2" type="ORF">SNAT2548_LOCUS34613</name>
</gene>
<dbReference type="AlphaFoldDB" id="A0A812UZH2"/>
<proteinExistence type="predicted"/>
<evidence type="ECO:0000313" key="3">
    <source>
        <dbReference type="Proteomes" id="UP000604046"/>
    </source>
</evidence>
<name>A0A812UZH2_9DINO</name>
<evidence type="ECO:0000256" key="1">
    <source>
        <dbReference type="SAM" id="MobiDB-lite"/>
    </source>
</evidence>
<evidence type="ECO:0000313" key="2">
    <source>
        <dbReference type="EMBL" id="CAE7608870.1"/>
    </source>
</evidence>
<keyword evidence="3" id="KW-1185">Reference proteome</keyword>
<dbReference type="PANTHER" id="PTHR14919:SF0">
    <property type="entry name" value="SPERM FLAGELLAR PROTEIN 2"/>
    <property type="match status" value="1"/>
</dbReference>
<accession>A0A812UZH2</accession>
<dbReference type="EMBL" id="CAJNDS010002819">
    <property type="protein sequence ID" value="CAE7608870.1"/>
    <property type="molecule type" value="Genomic_DNA"/>
</dbReference>
<dbReference type="Proteomes" id="UP000604046">
    <property type="component" value="Unassembled WGS sequence"/>
</dbReference>
<reference evidence="2" key="1">
    <citation type="submission" date="2021-02" db="EMBL/GenBank/DDBJ databases">
        <authorList>
            <person name="Dougan E. K."/>
            <person name="Rhodes N."/>
            <person name="Thang M."/>
            <person name="Chan C."/>
        </authorList>
    </citation>
    <scope>NUCLEOTIDE SEQUENCE</scope>
</reference>
<protein>
    <submittedName>
        <fullName evidence="2">Spef2 protein</fullName>
    </submittedName>
</protein>